<dbReference type="AlphaFoldDB" id="A0AAW1TVU7"/>
<gene>
    <name evidence="1" type="ORF">WA026_018017</name>
</gene>
<proteinExistence type="predicted"/>
<evidence type="ECO:0000313" key="2">
    <source>
        <dbReference type="Proteomes" id="UP001431783"/>
    </source>
</evidence>
<name>A0AAW1TVU7_9CUCU</name>
<feature type="non-terminal residue" evidence="1">
    <location>
        <position position="53"/>
    </location>
</feature>
<protein>
    <submittedName>
        <fullName evidence="1">Uncharacterized protein</fullName>
    </submittedName>
</protein>
<dbReference type="EMBL" id="JARQZJ010000011">
    <property type="protein sequence ID" value="KAK9872553.1"/>
    <property type="molecule type" value="Genomic_DNA"/>
</dbReference>
<keyword evidence="2" id="KW-1185">Reference proteome</keyword>
<reference evidence="1 2" key="1">
    <citation type="submission" date="2023-03" db="EMBL/GenBank/DDBJ databases">
        <title>Genome insight into feeding habits of ladybird beetles.</title>
        <authorList>
            <person name="Li H.-S."/>
            <person name="Huang Y.-H."/>
            <person name="Pang H."/>
        </authorList>
    </citation>
    <scope>NUCLEOTIDE SEQUENCE [LARGE SCALE GENOMIC DNA]</scope>
    <source>
        <strain evidence="1">SYSU_2023b</strain>
        <tissue evidence="1">Whole body</tissue>
    </source>
</reference>
<dbReference type="Proteomes" id="UP001431783">
    <property type="component" value="Unassembled WGS sequence"/>
</dbReference>
<organism evidence="1 2">
    <name type="scientific">Henosepilachna vigintioctopunctata</name>
    <dbReference type="NCBI Taxonomy" id="420089"/>
    <lineage>
        <taxon>Eukaryota</taxon>
        <taxon>Metazoa</taxon>
        <taxon>Ecdysozoa</taxon>
        <taxon>Arthropoda</taxon>
        <taxon>Hexapoda</taxon>
        <taxon>Insecta</taxon>
        <taxon>Pterygota</taxon>
        <taxon>Neoptera</taxon>
        <taxon>Endopterygota</taxon>
        <taxon>Coleoptera</taxon>
        <taxon>Polyphaga</taxon>
        <taxon>Cucujiformia</taxon>
        <taxon>Coccinelloidea</taxon>
        <taxon>Coccinellidae</taxon>
        <taxon>Epilachninae</taxon>
        <taxon>Epilachnini</taxon>
        <taxon>Henosepilachna</taxon>
    </lineage>
</organism>
<feature type="non-terminal residue" evidence="1">
    <location>
        <position position="1"/>
    </location>
</feature>
<accession>A0AAW1TVU7</accession>
<sequence length="53" mass="6217">TRNFQTVKKQQEYLTETQLTKQMKVFVKIIITITNARDETLHGSYTSLNLSQK</sequence>
<comment type="caution">
    <text evidence="1">The sequence shown here is derived from an EMBL/GenBank/DDBJ whole genome shotgun (WGS) entry which is preliminary data.</text>
</comment>
<evidence type="ECO:0000313" key="1">
    <source>
        <dbReference type="EMBL" id="KAK9872553.1"/>
    </source>
</evidence>